<evidence type="ECO:0000313" key="2">
    <source>
        <dbReference type="Proteomes" id="UP000054477"/>
    </source>
</evidence>
<dbReference type="HOGENOM" id="CLU_3050686_0_0_1"/>
<protein>
    <submittedName>
        <fullName evidence="1">Uncharacterized protein</fullName>
    </submittedName>
</protein>
<dbReference type="AlphaFoldDB" id="A0A0C9WV76"/>
<feature type="non-terminal residue" evidence="1">
    <location>
        <position position="1"/>
    </location>
</feature>
<gene>
    <name evidence="1" type="ORF">K443DRAFT_113500</name>
</gene>
<proteinExistence type="predicted"/>
<keyword evidence="2" id="KW-1185">Reference proteome</keyword>
<dbReference type="EMBL" id="KN838905">
    <property type="protein sequence ID" value="KIJ92503.1"/>
    <property type="molecule type" value="Genomic_DNA"/>
</dbReference>
<name>A0A0C9WV76_9AGAR</name>
<evidence type="ECO:0000313" key="1">
    <source>
        <dbReference type="EMBL" id="KIJ92503.1"/>
    </source>
</evidence>
<dbReference type="Proteomes" id="UP000054477">
    <property type="component" value="Unassembled WGS sequence"/>
</dbReference>
<organism evidence="1 2">
    <name type="scientific">Laccaria amethystina LaAM-08-1</name>
    <dbReference type="NCBI Taxonomy" id="1095629"/>
    <lineage>
        <taxon>Eukaryota</taxon>
        <taxon>Fungi</taxon>
        <taxon>Dikarya</taxon>
        <taxon>Basidiomycota</taxon>
        <taxon>Agaricomycotina</taxon>
        <taxon>Agaricomycetes</taxon>
        <taxon>Agaricomycetidae</taxon>
        <taxon>Agaricales</taxon>
        <taxon>Agaricineae</taxon>
        <taxon>Hydnangiaceae</taxon>
        <taxon>Laccaria</taxon>
    </lineage>
</organism>
<accession>A0A0C9WV76</accession>
<reference evidence="2" key="2">
    <citation type="submission" date="2015-01" db="EMBL/GenBank/DDBJ databases">
        <title>Evolutionary Origins and Diversification of the Mycorrhizal Mutualists.</title>
        <authorList>
            <consortium name="DOE Joint Genome Institute"/>
            <consortium name="Mycorrhizal Genomics Consortium"/>
            <person name="Kohler A."/>
            <person name="Kuo A."/>
            <person name="Nagy L.G."/>
            <person name="Floudas D."/>
            <person name="Copeland A."/>
            <person name="Barry K.W."/>
            <person name="Cichocki N."/>
            <person name="Veneault-Fourrey C."/>
            <person name="LaButti K."/>
            <person name="Lindquist E.A."/>
            <person name="Lipzen A."/>
            <person name="Lundell T."/>
            <person name="Morin E."/>
            <person name="Murat C."/>
            <person name="Riley R."/>
            <person name="Ohm R."/>
            <person name="Sun H."/>
            <person name="Tunlid A."/>
            <person name="Henrissat B."/>
            <person name="Grigoriev I.V."/>
            <person name="Hibbett D.S."/>
            <person name="Martin F."/>
        </authorList>
    </citation>
    <scope>NUCLEOTIDE SEQUENCE [LARGE SCALE GENOMIC DNA]</scope>
    <source>
        <strain evidence="2">LaAM-08-1</strain>
    </source>
</reference>
<reference evidence="1 2" key="1">
    <citation type="submission" date="2014-04" db="EMBL/GenBank/DDBJ databases">
        <authorList>
            <consortium name="DOE Joint Genome Institute"/>
            <person name="Kuo A."/>
            <person name="Kohler A."/>
            <person name="Nagy L.G."/>
            <person name="Floudas D."/>
            <person name="Copeland A."/>
            <person name="Barry K.W."/>
            <person name="Cichocki N."/>
            <person name="Veneault-Fourrey C."/>
            <person name="LaButti K."/>
            <person name="Lindquist E.A."/>
            <person name="Lipzen A."/>
            <person name="Lundell T."/>
            <person name="Morin E."/>
            <person name="Murat C."/>
            <person name="Sun H."/>
            <person name="Tunlid A."/>
            <person name="Henrissat B."/>
            <person name="Grigoriev I.V."/>
            <person name="Hibbett D.S."/>
            <person name="Martin F."/>
            <person name="Nordberg H.P."/>
            <person name="Cantor M.N."/>
            <person name="Hua S.X."/>
        </authorList>
    </citation>
    <scope>NUCLEOTIDE SEQUENCE [LARGE SCALE GENOMIC DNA]</scope>
    <source>
        <strain evidence="1 2">LaAM-08-1</strain>
    </source>
</reference>
<sequence>LLKPITIPSRCWLKNSPFPNPIFALSCLLYIPASSCRRPPGSSICAVCVCQTGG</sequence>